<name>A0ABQ9IAR2_9NEOP</name>
<comment type="caution">
    <text evidence="2">The sequence shown here is derived from an EMBL/GenBank/DDBJ whole genome shotgun (WGS) entry which is preliminary data.</text>
</comment>
<feature type="region of interest" description="Disordered" evidence="1">
    <location>
        <begin position="1"/>
        <end position="25"/>
    </location>
</feature>
<evidence type="ECO:0000313" key="3">
    <source>
        <dbReference type="Proteomes" id="UP001159363"/>
    </source>
</evidence>
<feature type="region of interest" description="Disordered" evidence="1">
    <location>
        <begin position="169"/>
        <end position="202"/>
    </location>
</feature>
<reference evidence="2 3" key="1">
    <citation type="submission" date="2023-02" db="EMBL/GenBank/DDBJ databases">
        <title>LHISI_Scaffold_Assembly.</title>
        <authorList>
            <person name="Stuart O.P."/>
            <person name="Cleave R."/>
            <person name="Magrath M.J.L."/>
            <person name="Mikheyev A.S."/>
        </authorList>
    </citation>
    <scope>NUCLEOTIDE SEQUENCE [LARGE SCALE GENOMIC DNA]</scope>
    <source>
        <strain evidence="2">Daus_M_001</strain>
        <tissue evidence="2">Leg muscle</tissue>
    </source>
</reference>
<feature type="region of interest" description="Disordered" evidence="1">
    <location>
        <begin position="242"/>
        <end position="262"/>
    </location>
</feature>
<feature type="compositionally biased region" description="Basic and acidic residues" evidence="1">
    <location>
        <begin position="1"/>
        <end position="18"/>
    </location>
</feature>
<gene>
    <name evidence="2" type="ORF">PR048_006156</name>
</gene>
<protein>
    <submittedName>
        <fullName evidence="2">Uncharacterized protein</fullName>
    </submittedName>
</protein>
<feature type="compositionally biased region" description="Low complexity" evidence="1">
    <location>
        <begin position="251"/>
        <end position="262"/>
    </location>
</feature>
<proteinExistence type="predicted"/>
<organism evidence="2 3">
    <name type="scientific">Dryococelus australis</name>
    <dbReference type="NCBI Taxonomy" id="614101"/>
    <lineage>
        <taxon>Eukaryota</taxon>
        <taxon>Metazoa</taxon>
        <taxon>Ecdysozoa</taxon>
        <taxon>Arthropoda</taxon>
        <taxon>Hexapoda</taxon>
        <taxon>Insecta</taxon>
        <taxon>Pterygota</taxon>
        <taxon>Neoptera</taxon>
        <taxon>Polyneoptera</taxon>
        <taxon>Phasmatodea</taxon>
        <taxon>Verophasmatodea</taxon>
        <taxon>Anareolatae</taxon>
        <taxon>Phasmatidae</taxon>
        <taxon>Eurycanthinae</taxon>
        <taxon>Dryococelus</taxon>
    </lineage>
</organism>
<evidence type="ECO:0000313" key="2">
    <source>
        <dbReference type="EMBL" id="KAJ8893557.1"/>
    </source>
</evidence>
<dbReference type="Proteomes" id="UP001159363">
    <property type="component" value="Chromosome 2"/>
</dbReference>
<evidence type="ECO:0000256" key="1">
    <source>
        <dbReference type="SAM" id="MobiDB-lite"/>
    </source>
</evidence>
<keyword evidence="3" id="KW-1185">Reference proteome</keyword>
<dbReference type="EMBL" id="JARBHB010000002">
    <property type="protein sequence ID" value="KAJ8893557.1"/>
    <property type="molecule type" value="Genomic_DNA"/>
</dbReference>
<sequence length="428" mass="47603">MERHWNARAEEAGVHRGDPPASGFVRTIPTCENPRVSQPGIEPELPWWKTSALTTAPTLPPKKIYNEILVLVGLRNEHSHYMYQMFEGEETYVKSRTLHCADARSRRFCSRWSLLSSLAVYHQNSSHSSTPGLEARRTTLLALTWEVRRTPSHADRIIFDLNIPEKSLATGPFEGPSPKAMTSGNYLKSSPDRTENTSGGDGNARCLPQHQAACVQAVHCDYGAARTCVELSRSNMEKDCNINSHSTSCQPSTPRTSLTTLPVTSTPNPLPTLTSPQQVSQDGFLTTPHQQAELFPTTNAVVSPSYSQSHFSPLDTSSDDIFGRLLRELLNGVLDGEMQIGVTAHKFAYAEKSARATFADLNQQFAGDVRENVFVYSREHHLGKMSTCVKGTFECGNQYIPHDTHNRAIHKDRDSVHFVIVNSDHFTK</sequence>
<accession>A0ABQ9IAR2</accession>